<dbReference type="RefSeq" id="WP_163765319.1">
    <property type="nucleotide sequence ID" value="NZ_AP022598.1"/>
</dbReference>
<name>A0A7I7TWJ8_MYCPF</name>
<feature type="transmembrane region" description="Helical" evidence="1">
    <location>
        <begin position="9"/>
        <end position="26"/>
    </location>
</feature>
<evidence type="ECO:0000256" key="1">
    <source>
        <dbReference type="SAM" id="Phobius"/>
    </source>
</evidence>
<dbReference type="EMBL" id="AP022598">
    <property type="protein sequence ID" value="BBY73558.1"/>
    <property type="molecule type" value="Genomic_DNA"/>
</dbReference>
<evidence type="ECO:0000313" key="3">
    <source>
        <dbReference type="Proteomes" id="UP000466554"/>
    </source>
</evidence>
<keyword evidence="1" id="KW-1133">Transmembrane helix</keyword>
<protein>
    <submittedName>
        <fullName evidence="2">Uncharacterized protein</fullName>
    </submittedName>
</protein>
<reference evidence="2 3" key="1">
    <citation type="journal article" date="2019" name="Emerg. Microbes Infect.">
        <title>Comprehensive subspecies identification of 175 nontuberculous mycobacteria species based on 7547 genomic profiles.</title>
        <authorList>
            <person name="Matsumoto Y."/>
            <person name="Kinjo T."/>
            <person name="Motooka D."/>
            <person name="Nabeya D."/>
            <person name="Jung N."/>
            <person name="Uechi K."/>
            <person name="Horii T."/>
            <person name="Iida T."/>
            <person name="Fujita J."/>
            <person name="Nakamura S."/>
        </authorList>
    </citation>
    <scope>NUCLEOTIDE SEQUENCE [LARGE SCALE GENOMIC DNA]</scope>
    <source>
        <strain evidence="2 3">JCM 6367</strain>
    </source>
</reference>
<evidence type="ECO:0000313" key="2">
    <source>
        <dbReference type="EMBL" id="BBY73558.1"/>
    </source>
</evidence>
<gene>
    <name evidence="2" type="ORF">MPRF_04570</name>
</gene>
<dbReference type="Proteomes" id="UP000466554">
    <property type="component" value="Chromosome"/>
</dbReference>
<organism evidence="2 3">
    <name type="scientific">Mycolicibacterium parafortuitum</name>
    <name type="common">Mycobacterium parafortuitum</name>
    <dbReference type="NCBI Taxonomy" id="39692"/>
    <lineage>
        <taxon>Bacteria</taxon>
        <taxon>Bacillati</taxon>
        <taxon>Actinomycetota</taxon>
        <taxon>Actinomycetes</taxon>
        <taxon>Mycobacteriales</taxon>
        <taxon>Mycobacteriaceae</taxon>
        <taxon>Mycolicibacterium</taxon>
    </lineage>
</organism>
<keyword evidence="1" id="KW-0472">Membrane</keyword>
<accession>A0A7I7TWJ8</accession>
<dbReference type="AlphaFoldDB" id="A0A7I7TWJ8"/>
<sequence>MARSQPSDGSVFCAILLLLLAVGFVIKYIWWFVGGAVLVALFAAIYWIAKKMEEDRELEADEAYHREFERTRQAERQKLWTLLGDKRAIYGEDGAAAMNTVADAPDLDVDDDADDDPTIARLATTPTALAALVRDKPRGWEQAVFASVLVQRAAPLQSRLRDSELGFPMLLSSGGMTLSPRAFRYMAVSMVDEMLTTVRQLDAFMAAPAFMGSFSGRSDEDADPEAIKHIANRLMDFLEQFLELSERARALHVRSDCAEIAADLARVLHGPIASIQQFIADFVDVINALPRVLKHATGPVDLGSLAMYLSVDDKRFTSILRRLDAITGA</sequence>
<feature type="transmembrane region" description="Helical" evidence="1">
    <location>
        <begin position="32"/>
        <end position="49"/>
    </location>
</feature>
<keyword evidence="1" id="KW-0812">Transmembrane</keyword>
<proteinExistence type="predicted"/>